<dbReference type="AlphaFoldDB" id="A0AAD0U307"/>
<name>A0AAD0U307_9BURK</name>
<dbReference type="Pfam" id="PF14236">
    <property type="entry name" value="DruA"/>
    <property type="match status" value="1"/>
</dbReference>
<reference evidence="1 2" key="1">
    <citation type="submission" date="2017-11" db="EMBL/GenBank/DDBJ databases">
        <title>Complete genome sequence of Herbaspirillum rubrisubalbicans DSM 11543.</title>
        <authorList>
            <person name="Chen M."/>
            <person name="An Q."/>
        </authorList>
    </citation>
    <scope>NUCLEOTIDE SEQUENCE [LARGE SCALE GENOMIC DNA]</scope>
    <source>
        <strain evidence="1 2">DSM 11543</strain>
    </source>
</reference>
<sequence length="392" mass="44611">MHALRQNPELIDLMEVSNPLDPHVIVDPEELDALSRDIEEAHAAFSHALNTQDKDYIRAIHLQAKKTSSGLDAELIRKKFNRYKDYFRSGKDIDLKRIKPRLVACDSTLWKDLFAITRACWSMPYNKGYGRRLRFVVFDEAHEAVMGIIGLQSPPADLQSRDGLFKFPAKRKLELVNNTLDAYTVGAIPPYSFLLGGKLCAGLISTDTIRRSYWRKYASQKSLMLEASIQQPLVAVTTTSAFGRSSIYNRLRYKDRLLAEPIGYTKGFGTIHLEHLYERISEVLKANESFTPAGFGNGPKVRWQNITKGLMKLGVSPSLLKHGLKREVFLFRFVEGLEDGMSGGSFGATQNLPEEEFSEYWLDRWAVPRANRFPEWSQIDARQLITNTLNSF</sequence>
<evidence type="ECO:0000313" key="2">
    <source>
        <dbReference type="Proteomes" id="UP000269199"/>
    </source>
</evidence>
<dbReference type="Proteomes" id="UP000269199">
    <property type="component" value="Chromosome"/>
</dbReference>
<proteinExistence type="predicted"/>
<dbReference type="EMBL" id="CP024996">
    <property type="protein sequence ID" value="AYR22303.1"/>
    <property type="molecule type" value="Genomic_DNA"/>
</dbReference>
<dbReference type="RefSeq" id="WP_082803157.1">
    <property type="nucleotide sequence ID" value="NZ_CP024996.1"/>
</dbReference>
<protein>
    <submittedName>
        <fullName evidence="1">DUF4338 domain-containing protein</fullName>
    </submittedName>
</protein>
<dbReference type="InterPro" id="IPR025639">
    <property type="entry name" value="DruA"/>
</dbReference>
<gene>
    <name evidence="1" type="ORF">RC54_00040</name>
</gene>
<accession>A0AAD0U307</accession>
<evidence type="ECO:0000313" key="1">
    <source>
        <dbReference type="EMBL" id="AYR22303.1"/>
    </source>
</evidence>
<organism evidence="1 2">
    <name type="scientific">Herbaspirillum rubrisubalbicans</name>
    <dbReference type="NCBI Taxonomy" id="80842"/>
    <lineage>
        <taxon>Bacteria</taxon>
        <taxon>Pseudomonadati</taxon>
        <taxon>Pseudomonadota</taxon>
        <taxon>Betaproteobacteria</taxon>
        <taxon>Burkholderiales</taxon>
        <taxon>Oxalobacteraceae</taxon>
        <taxon>Herbaspirillum</taxon>
    </lineage>
</organism>